<dbReference type="GO" id="GO:0006429">
    <property type="term" value="P:leucyl-tRNA aminoacylation"/>
    <property type="evidence" value="ECO:0007669"/>
    <property type="project" value="InterPro"/>
</dbReference>
<evidence type="ECO:0000256" key="1">
    <source>
        <dbReference type="ARBA" id="ARBA00005594"/>
    </source>
</evidence>
<dbReference type="Proteomes" id="UP000230423">
    <property type="component" value="Unassembled WGS sequence"/>
</dbReference>
<sequence>DAGDAVEDANFVFSMADAAILRLYNLIEWVKDMVALRDQNGLRKDDGSSFADRVFANEMNKNIRICAQHYEATLFKEALKVGFFEYQNELIVNSKWPETAEVDETLCKAAEFMREVMADFRARESVVLTARNVHVANALFDIDVPIVDGDSVYVVARKLRRLNKSIKLIDELLAARFTITLWRYQDAVGGDRKLISNVDPLSMNEQLQDNGE</sequence>
<dbReference type="GO" id="GO:0005524">
    <property type="term" value="F:ATP binding"/>
    <property type="evidence" value="ECO:0007669"/>
    <property type="project" value="InterPro"/>
</dbReference>
<proteinExistence type="inferred from homology"/>
<keyword evidence="4" id="KW-1185">Reference proteome</keyword>
<protein>
    <recommendedName>
        <fullName evidence="2">Leucine--tRNA ligase ubiquitin-like domain-containing protein</fullName>
    </recommendedName>
</protein>
<dbReference type="InterPro" id="IPR054509">
    <property type="entry name" value="LARS1_ULD"/>
</dbReference>
<accession>A0A2G9THT0</accession>
<dbReference type="InterPro" id="IPR009080">
    <property type="entry name" value="tRNAsynth_Ia_anticodon-bd"/>
</dbReference>
<comment type="similarity">
    <text evidence="1">Belongs to the class-I aminoacyl-tRNA synthetase family.</text>
</comment>
<feature type="non-terminal residue" evidence="3">
    <location>
        <position position="1"/>
    </location>
</feature>
<dbReference type="EMBL" id="KZ365103">
    <property type="protein sequence ID" value="PIO57517.1"/>
    <property type="molecule type" value="Genomic_DNA"/>
</dbReference>
<dbReference type="Pfam" id="PF22947">
    <property type="entry name" value="ULD_3"/>
    <property type="match status" value="1"/>
</dbReference>
<dbReference type="InterPro" id="IPR004493">
    <property type="entry name" value="Leu-tRNA-synth_Ia_arc/euk"/>
</dbReference>
<feature type="domain" description="Leucine--tRNA ligase ubiquitin-like" evidence="2">
    <location>
        <begin position="123"/>
        <end position="210"/>
    </location>
</feature>
<dbReference type="SUPFAM" id="SSF47323">
    <property type="entry name" value="Anticodon-binding domain of a subclass of class I aminoacyl-tRNA synthetases"/>
    <property type="match status" value="1"/>
</dbReference>
<evidence type="ECO:0000313" key="4">
    <source>
        <dbReference type="Proteomes" id="UP000230423"/>
    </source>
</evidence>
<dbReference type="PANTHER" id="PTHR45794:SF1">
    <property type="entry name" value="LEUCINE--TRNA LIGASE, CYTOPLASMIC"/>
    <property type="match status" value="1"/>
</dbReference>
<name>A0A2G9THT0_TELCI</name>
<reference evidence="3 4" key="1">
    <citation type="submission" date="2015-09" db="EMBL/GenBank/DDBJ databases">
        <title>Draft genome of the parasitic nematode Teladorsagia circumcincta isolate WARC Sus (inbred).</title>
        <authorList>
            <person name="Mitreva M."/>
        </authorList>
    </citation>
    <scope>NUCLEOTIDE SEQUENCE [LARGE SCALE GENOMIC DNA]</scope>
    <source>
        <strain evidence="3 4">S</strain>
    </source>
</reference>
<dbReference type="PANTHER" id="PTHR45794">
    <property type="entry name" value="LEUCYL-TRNA SYNTHETASE"/>
    <property type="match status" value="1"/>
</dbReference>
<dbReference type="OrthoDB" id="10249672at2759"/>
<evidence type="ECO:0000259" key="2">
    <source>
        <dbReference type="Pfam" id="PF22947"/>
    </source>
</evidence>
<organism evidence="3 4">
    <name type="scientific">Teladorsagia circumcincta</name>
    <name type="common">Brown stomach worm</name>
    <name type="synonym">Ostertagia circumcincta</name>
    <dbReference type="NCBI Taxonomy" id="45464"/>
    <lineage>
        <taxon>Eukaryota</taxon>
        <taxon>Metazoa</taxon>
        <taxon>Ecdysozoa</taxon>
        <taxon>Nematoda</taxon>
        <taxon>Chromadorea</taxon>
        <taxon>Rhabditida</taxon>
        <taxon>Rhabditina</taxon>
        <taxon>Rhabditomorpha</taxon>
        <taxon>Strongyloidea</taxon>
        <taxon>Trichostrongylidae</taxon>
        <taxon>Teladorsagia</taxon>
    </lineage>
</organism>
<gene>
    <name evidence="3" type="ORF">TELCIR_21069</name>
</gene>
<dbReference type="AlphaFoldDB" id="A0A2G9THT0"/>
<evidence type="ECO:0000313" key="3">
    <source>
        <dbReference type="EMBL" id="PIO57517.1"/>
    </source>
</evidence>
<dbReference type="GO" id="GO:0004823">
    <property type="term" value="F:leucine-tRNA ligase activity"/>
    <property type="evidence" value="ECO:0007669"/>
    <property type="project" value="InterPro"/>
</dbReference>